<keyword evidence="1" id="KW-0472">Membrane</keyword>
<protein>
    <submittedName>
        <fullName evidence="2">Uncharacterized protein</fullName>
    </submittedName>
</protein>
<accession>A0A8C8Y8Z6</accession>
<keyword evidence="1" id="KW-0812">Transmembrane</keyword>
<dbReference type="Ensembl" id="ENSPSMT00000000162.1">
    <property type="protein sequence ID" value="ENSPSMP00000000136.1"/>
    <property type="gene ID" value="ENSPSMG00000000142.1"/>
</dbReference>
<keyword evidence="3" id="KW-1185">Reference proteome</keyword>
<dbReference type="Proteomes" id="UP000694414">
    <property type="component" value="Unplaced"/>
</dbReference>
<keyword evidence="1" id="KW-1133">Transmembrane helix</keyword>
<dbReference type="GeneTree" id="ENSGT01030000237901"/>
<dbReference type="AlphaFoldDB" id="A0A8C8Y8Z6"/>
<evidence type="ECO:0000256" key="1">
    <source>
        <dbReference type="SAM" id="Phobius"/>
    </source>
</evidence>
<organism evidence="2 3">
    <name type="scientific">Prolemur simus</name>
    <name type="common">Greater bamboo lemur</name>
    <name type="synonym">Hapalemur simus</name>
    <dbReference type="NCBI Taxonomy" id="1328070"/>
    <lineage>
        <taxon>Eukaryota</taxon>
        <taxon>Metazoa</taxon>
        <taxon>Chordata</taxon>
        <taxon>Craniata</taxon>
        <taxon>Vertebrata</taxon>
        <taxon>Euteleostomi</taxon>
        <taxon>Mammalia</taxon>
        <taxon>Eutheria</taxon>
        <taxon>Euarchontoglires</taxon>
        <taxon>Primates</taxon>
        <taxon>Strepsirrhini</taxon>
        <taxon>Lemuriformes</taxon>
        <taxon>Lemuridae</taxon>
        <taxon>Prolemur</taxon>
    </lineage>
</organism>
<reference evidence="2" key="1">
    <citation type="submission" date="2025-08" db="UniProtKB">
        <authorList>
            <consortium name="Ensembl"/>
        </authorList>
    </citation>
    <scope>IDENTIFICATION</scope>
</reference>
<evidence type="ECO:0000313" key="3">
    <source>
        <dbReference type="Proteomes" id="UP000694414"/>
    </source>
</evidence>
<evidence type="ECO:0000313" key="2">
    <source>
        <dbReference type="Ensembl" id="ENSPSMP00000000136.1"/>
    </source>
</evidence>
<sequence>MKSWVLLLLVSISDVVIILPVLGGFKEYIPLETKLPEQCWVQPPPKYCKKRCTIITACVDWNYTCCWTYCGNISSYSTEKFFMKRRVH</sequence>
<name>A0A8C8Y8Z6_PROSS</name>
<reference evidence="2" key="2">
    <citation type="submission" date="2025-09" db="UniProtKB">
        <authorList>
            <consortium name="Ensembl"/>
        </authorList>
    </citation>
    <scope>IDENTIFICATION</scope>
</reference>
<feature type="transmembrane region" description="Helical" evidence="1">
    <location>
        <begin position="6"/>
        <end position="25"/>
    </location>
</feature>
<proteinExistence type="predicted"/>